<accession>A0A450SZJ1</accession>
<name>A0A450SZJ1_9GAMM</name>
<reference evidence="1" key="1">
    <citation type="submission" date="2019-02" db="EMBL/GenBank/DDBJ databases">
        <authorList>
            <person name="Gruber-Vodicka R. H."/>
            <person name="Seah K. B. B."/>
        </authorList>
    </citation>
    <scope>NUCLEOTIDE SEQUENCE</scope>
    <source>
        <strain evidence="1">BECK_BZ106</strain>
    </source>
</reference>
<dbReference type="AlphaFoldDB" id="A0A450SZJ1"/>
<organism evidence="1">
    <name type="scientific">Candidatus Kentrum sp. FW</name>
    <dbReference type="NCBI Taxonomy" id="2126338"/>
    <lineage>
        <taxon>Bacteria</taxon>
        <taxon>Pseudomonadati</taxon>
        <taxon>Pseudomonadota</taxon>
        <taxon>Gammaproteobacteria</taxon>
        <taxon>Candidatus Kentrum</taxon>
    </lineage>
</organism>
<sequence length="52" mass="5626">MKEIIFLRNIEFNEQGTVEGAAMANLPLIKDQVALRGSLRVLTVANPGSLDA</sequence>
<dbReference type="EMBL" id="CAADFD010000049">
    <property type="protein sequence ID" value="VFJ59627.1"/>
    <property type="molecule type" value="Genomic_DNA"/>
</dbReference>
<protein>
    <submittedName>
        <fullName evidence="1">Uncharacterized protein</fullName>
    </submittedName>
</protein>
<evidence type="ECO:0000313" key="1">
    <source>
        <dbReference type="EMBL" id="VFJ59627.1"/>
    </source>
</evidence>
<proteinExistence type="predicted"/>
<gene>
    <name evidence="1" type="ORF">BECKFW1821B_GA0114236_10494</name>
</gene>